<dbReference type="Proteomes" id="UP001284901">
    <property type="component" value="Unassembled WGS sequence"/>
</dbReference>
<dbReference type="SUPFAM" id="SSF51182">
    <property type="entry name" value="RmlC-like cupins"/>
    <property type="match status" value="1"/>
</dbReference>
<evidence type="ECO:0000313" key="4">
    <source>
        <dbReference type="Proteomes" id="UP001284901"/>
    </source>
</evidence>
<sequence length="149" mass="16774">MNPLTREEIAQLLDLSELDQEGGLHRQTYVDEHSTAIYYLVGGDQWSELHRLSGPEVYHWYAGAPLLLVEIDESGERRETILGNDLRAGQRPQHVVKAGVWQGSMSLGEWTLLGTTMAPGFSWEGFEIASKEMQDAYGIKSMQQHDEGK</sequence>
<dbReference type="InterPro" id="IPR011051">
    <property type="entry name" value="RmlC_Cupin_sf"/>
</dbReference>
<accession>A0AAW9HCA5</accession>
<dbReference type="Pfam" id="PF06172">
    <property type="entry name" value="Cupin_5"/>
    <property type="match status" value="1"/>
</dbReference>
<dbReference type="PANTHER" id="PTHR33387:SF3">
    <property type="entry name" value="DUF985 DOMAIN-CONTAINING PROTEIN"/>
    <property type="match status" value="1"/>
</dbReference>
<dbReference type="EMBL" id="JAWNFV010000009">
    <property type="protein sequence ID" value="MDY5140717.1"/>
    <property type="molecule type" value="Genomic_DNA"/>
</dbReference>
<name>A0AAW9HCA5_9ACTO</name>
<dbReference type="PANTHER" id="PTHR33387">
    <property type="entry name" value="RMLC-LIKE JELLY ROLL FOLD PROTEIN"/>
    <property type="match status" value="1"/>
</dbReference>
<dbReference type="Proteomes" id="UP001288320">
    <property type="component" value="Unassembled WGS sequence"/>
</dbReference>
<gene>
    <name evidence="2" type="ORF">R6G74_05240</name>
    <name evidence="3" type="ORF">R6P33_04945</name>
</gene>
<feature type="domain" description="DUF985" evidence="1">
    <location>
        <begin position="8"/>
        <end position="129"/>
    </location>
</feature>
<dbReference type="InterPro" id="IPR009327">
    <property type="entry name" value="Cupin_DUF985"/>
</dbReference>
<dbReference type="RefSeq" id="WP_087069801.1">
    <property type="nucleotide sequence ID" value="NZ_CAUPFC010000011.1"/>
</dbReference>
<dbReference type="EMBL" id="JAWNFY010000011">
    <property type="protein sequence ID" value="MDY5146370.1"/>
    <property type="molecule type" value="Genomic_DNA"/>
</dbReference>
<keyword evidence="4" id="KW-1185">Reference proteome</keyword>
<organism evidence="2 5">
    <name type="scientific">Actinotignum timonense</name>
    <dbReference type="NCBI Taxonomy" id="1870995"/>
    <lineage>
        <taxon>Bacteria</taxon>
        <taxon>Bacillati</taxon>
        <taxon>Actinomycetota</taxon>
        <taxon>Actinomycetes</taxon>
        <taxon>Actinomycetales</taxon>
        <taxon>Actinomycetaceae</taxon>
        <taxon>Actinotignum</taxon>
    </lineage>
</organism>
<evidence type="ECO:0000259" key="1">
    <source>
        <dbReference type="Pfam" id="PF06172"/>
    </source>
</evidence>
<protein>
    <submittedName>
        <fullName evidence="2">Cupin domain-containing protein</fullName>
    </submittedName>
</protein>
<dbReference type="CDD" id="cd06121">
    <property type="entry name" value="cupin_YML079wp"/>
    <property type="match status" value="1"/>
</dbReference>
<reference evidence="2 4" key="1">
    <citation type="submission" date="2023-10" db="EMBL/GenBank/DDBJ databases">
        <title>Whole Genome based description of the genera Actinobaculum and Actinotignum reveals a complex phylogenetic relationship within the species included in the genus Actinotignum.</title>
        <authorList>
            <person name="Jensen C.S."/>
            <person name="Dargis R."/>
            <person name="Kemp M."/>
            <person name="Christensen J.J."/>
        </authorList>
    </citation>
    <scope>NUCLEOTIDE SEQUENCE</scope>
    <source>
        <strain evidence="3 4">SLA_B089</strain>
        <strain evidence="2">SLA_B245</strain>
    </source>
</reference>
<dbReference type="GeneID" id="92813722"/>
<dbReference type="InterPro" id="IPR039935">
    <property type="entry name" value="YML079W-like"/>
</dbReference>
<dbReference type="AlphaFoldDB" id="A0AAW9HCA5"/>
<evidence type="ECO:0000313" key="5">
    <source>
        <dbReference type="Proteomes" id="UP001288320"/>
    </source>
</evidence>
<proteinExistence type="predicted"/>
<dbReference type="Gene3D" id="2.60.120.10">
    <property type="entry name" value="Jelly Rolls"/>
    <property type="match status" value="1"/>
</dbReference>
<evidence type="ECO:0000313" key="3">
    <source>
        <dbReference type="EMBL" id="MDY5146370.1"/>
    </source>
</evidence>
<evidence type="ECO:0000313" key="2">
    <source>
        <dbReference type="EMBL" id="MDY5140717.1"/>
    </source>
</evidence>
<comment type="caution">
    <text evidence="2">The sequence shown here is derived from an EMBL/GenBank/DDBJ whole genome shotgun (WGS) entry which is preliminary data.</text>
</comment>
<dbReference type="InterPro" id="IPR014710">
    <property type="entry name" value="RmlC-like_jellyroll"/>
</dbReference>